<organism evidence="1 2">
    <name type="scientific">Aneurinibacillus soli</name>
    <dbReference type="NCBI Taxonomy" id="1500254"/>
    <lineage>
        <taxon>Bacteria</taxon>
        <taxon>Bacillati</taxon>
        <taxon>Bacillota</taxon>
        <taxon>Bacilli</taxon>
        <taxon>Bacillales</taxon>
        <taxon>Paenibacillaceae</taxon>
        <taxon>Aneurinibacillus group</taxon>
        <taxon>Aneurinibacillus</taxon>
    </lineage>
</organism>
<name>A0A0U5BFH7_9BACL</name>
<reference evidence="1 2" key="1">
    <citation type="submission" date="2015-12" db="EMBL/GenBank/DDBJ databases">
        <title>Genome sequence of Aneurinibacillus soli.</title>
        <authorList>
            <person name="Lee J.S."/>
            <person name="Lee K.C."/>
            <person name="Kim K.K."/>
            <person name="Lee B.W."/>
        </authorList>
    </citation>
    <scope>NUCLEOTIDE SEQUENCE [LARGE SCALE GENOMIC DNA]</scope>
    <source>
        <strain evidence="1 2">CB4</strain>
    </source>
</reference>
<proteinExistence type="predicted"/>
<dbReference type="KEGG" id="asoc:CB4_03209"/>
<dbReference type="OrthoDB" id="1736525at2"/>
<gene>
    <name evidence="1" type="ORF">CB4_03209</name>
</gene>
<sequence length="494" mass="56743">MQKIIRVLPVCFFIFLFFQIDVYAKEEPLSSFSLDVTNDRKTDYTISLLGWPQTVPPVIHTVNYPHASYTYYRYQSNKRTFELVLARINNGDVLYFAKQDPTTRRATVSVQIQASDTSTVSASILREKKWERIKLPASASTPFYVQGSSLAYRIGSVTSCTPLGYSTFAEKRAKRPSVAIEKSAQSITYTVPLPAEKNISASTWGILAGQPLLAFENKDAARAAAAIEFDTIRKLDVDGSYSRTPDATYEPYTSTSFYLNPANLEGLQAVQYLDKSYGSLFYDIATHLAYSAIRNQNEYGYWPTQPRSSGWLYEDYKIGFAYMDNRRNADNATFLLRYAHFTKDDAVWACLQKWDHYHTWYMNTYSLKTGKEGWLIPDYVDEQGHLSHTSLNHQVANLNYLLESYVYTQNSAKKQQAITLLRGIEDTKARWVMPNHNLYYALSQNLHPLPQRDYLELTRNDLLLSQYLLNRATGTKSTDIQWLITEKNKWLATR</sequence>
<evidence type="ECO:0000313" key="2">
    <source>
        <dbReference type="Proteomes" id="UP000217696"/>
    </source>
</evidence>
<evidence type="ECO:0000313" key="1">
    <source>
        <dbReference type="EMBL" id="BAU29031.1"/>
    </source>
</evidence>
<protein>
    <submittedName>
        <fullName evidence="1">Uncharacterized protein</fullName>
    </submittedName>
</protein>
<accession>A0A0U5BFH7</accession>
<dbReference type="RefSeq" id="WP_096466731.1">
    <property type="nucleotide sequence ID" value="NZ_AP017312.1"/>
</dbReference>
<dbReference type="EMBL" id="AP017312">
    <property type="protein sequence ID" value="BAU29031.1"/>
    <property type="molecule type" value="Genomic_DNA"/>
</dbReference>
<dbReference type="AlphaFoldDB" id="A0A0U5BFH7"/>
<keyword evidence="2" id="KW-1185">Reference proteome</keyword>
<dbReference type="Proteomes" id="UP000217696">
    <property type="component" value="Chromosome"/>
</dbReference>